<organism evidence="1 2">
    <name type="scientific">Acinetobacter wanghuae</name>
    <dbReference type="NCBI Taxonomy" id="2662362"/>
    <lineage>
        <taxon>Bacteria</taxon>
        <taxon>Pseudomonadati</taxon>
        <taxon>Pseudomonadota</taxon>
        <taxon>Gammaproteobacteria</taxon>
        <taxon>Moraxellales</taxon>
        <taxon>Moraxellaceae</taxon>
        <taxon>Acinetobacter</taxon>
    </lineage>
</organism>
<dbReference type="Proteomes" id="UP000327478">
    <property type="component" value="Chromosome"/>
</dbReference>
<evidence type="ECO:0000313" key="2">
    <source>
        <dbReference type="Proteomes" id="UP000327478"/>
    </source>
</evidence>
<keyword evidence="2" id="KW-1185">Reference proteome</keyword>
<accession>A0ABX6D1F6</accession>
<dbReference type="EMBL" id="CP045650">
    <property type="protein sequence ID" value="QGA11347.1"/>
    <property type="molecule type" value="Genomic_DNA"/>
</dbReference>
<evidence type="ECO:0000313" key="1">
    <source>
        <dbReference type="EMBL" id="QGA11347.1"/>
    </source>
</evidence>
<gene>
    <name evidence="1" type="ORF">GFH30_08035</name>
</gene>
<reference evidence="1 2" key="1">
    <citation type="submission" date="2019-10" db="EMBL/GenBank/DDBJ databases">
        <authorList>
            <person name="Dong K."/>
        </authorList>
    </citation>
    <scope>NUCLEOTIDE SEQUENCE [LARGE SCALE GENOMIC DNA]</scope>
    <source>
        <strain evidence="2">dk386</strain>
    </source>
</reference>
<dbReference type="RefSeq" id="WP_153371739.1">
    <property type="nucleotide sequence ID" value="NZ_CP045650.1"/>
</dbReference>
<protein>
    <submittedName>
        <fullName evidence="1">Uncharacterized protein</fullName>
    </submittedName>
</protein>
<proteinExistence type="predicted"/>
<sequence length="105" mass="11999">MSSSPSHIPVFIHPAIKNLNVGQISKIIASKIIETTALQIQFSHSFCQQLGVAEHLNTYQAVAYFTDNRSFEKYGFNQSELIKFHEVYEEILAEFNSRVSYQKTV</sequence>
<name>A0ABX6D1F6_9GAMM</name>